<reference evidence="1 2" key="1">
    <citation type="submission" date="2024-01" db="EMBL/GenBank/DDBJ databases">
        <title>The genomes of 5 underutilized Papilionoideae crops provide insights into root nodulation and disease resistance.</title>
        <authorList>
            <person name="Yuan L."/>
        </authorList>
    </citation>
    <scope>NUCLEOTIDE SEQUENCE [LARGE SCALE GENOMIC DNA]</scope>
    <source>
        <strain evidence="1">LY-2023</strain>
        <tissue evidence="1">Leaf</tissue>
    </source>
</reference>
<protein>
    <submittedName>
        <fullName evidence="1">Uncharacterized protein</fullName>
    </submittedName>
</protein>
<comment type="caution">
    <text evidence="1">The sequence shown here is derived from an EMBL/GenBank/DDBJ whole genome shotgun (WGS) entry which is preliminary data.</text>
</comment>
<evidence type="ECO:0000313" key="2">
    <source>
        <dbReference type="Proteomes" id="UP001359559"/>
    </source>
</evidence>
<proteinExistence type="predicted"/>
<name>A0AAN9KK70_CLITE</name>
<sequence>MFYEIERRGGDLRDSIIEQTNTDRTYLAFDSSVEGKKRNSQHYKFNSPKRSIYLSNAYALNPTHSILNFQIPFLLMFV</sequence>
<evidence type="ECO:0000313" key="1">
    <source>
        <dbReference type="EMBL" id="KAK7317713.1"/>
    </source>
</evidence>
<dbReference type="Proteomes" id="UP001359559">
    <property type="component" value="Unassembled WGS sequence"/>
</dbReference>
<gene>
    <name evidence="1" type="ORF">RJT34_02165</name>
</gene>
<dbReference type="EMBL" id="JAYKXN010000001">
    <property type="protein sequence ID" value="KAK7317713.1"/>
    <property type="molecule type" value="Genomic_DNA"/>
</dbReference>
<accession>A0AAN9KK70</accession>
<keyword evidence="2" id="KW-1185">Reference proteome</keyword>
<organism evidence="1 2">
    <name type="scientific">Clitoria ternatea</name>
    <name type="common">Butterfly pea</name>
    <dbReference type="NCBI Taxonomy" id="43366"/>
    <lineage>
        <taxon>Eukaryota</taxon>
        <taxon>Viridiplantae</taxon>
        <taxon>Streptophyta</taxon>
        <taxon>Embryophyta</taxon>
        <taxon>Tracheophyta</taxon>
        <taxon>Spermatophyta</taxon>
        <taxon>Magnoliopsida</taxon>
        <taxon>eudicotyledons</taxon>
        <taxon>Gunneridae</taxon>
        <taxon>Pentapetalae</taxon>
        <taxon>rosids</taxon>
        <taxon>fabids</taxon>
        <taxon>Fabales</taxon>
        <taxon>Fabaceae</taxon>
        <taxon>Papilionoideae</taxon>
        <taxon>50 kb inversion clade</taxon>
        <taxon>NPAAA clade</taxon>
        <taxon>indigoferoid/millettioid clade</taxon>
        <taxon>Phaseoleae</taxon>
        <taxon>Clitoria</taxon>
    </lineage>
</organism>
<dbReference type="AlphaFoldDB" id="A0AAN9KK70"/>